<dbReference type="GO" id="GO:0016887">
    <property type="term" value="F:ATP hydrolysis activity"/>
    <property type="evidence" value="ECO:0007669"/>
    <property type="project" value="TreeGrafter"/>
</dbReference>
<evidence type="ECO:0000313" key="4">
    <source>
        <dbReference type="Proteomes" id="UP000807825"/>
    </source>
</evidence>
<dbReference type="InterPro" id="IPR027417">
    <property type="entry name" value="P-loop_NTPase"/>
</dbReference>
<dbReference type="InterPro" id="IPR050625">
    <property type="entry name" value="ParA/MinD_ATPase"/>
</dbReference>
<dbReference type="GO" id="GO:0051782">
    <property type="term" value="P:negative regulation of cell division"/>
    <property type="evidence" value="ECO:0007669"/>
    <property type="project" value="TreeGrafter"/>
</dbReference>
<organism evidence="3 4">
    <name type="scientific">Desulfomonile tiedjei</name>
    <dbReference type="NCBI Taxonomy" id="2358"/>
    <lineage>
        <taxon>Bacteria</taxon>
        <taxon>Pseudomonadati</taxon>
        <taxon>Thermodesulfobacteriota</taxon>
        <taxon>Desulfomonilia</taxon>
        <taxon>Desulfomonilales</taxon>
        <taxon>Desulfomonilaceae</taxon>
        <taxon>Desulfomonile</taxon>
    </lineage>
</organism>
<comment type="caution">
    <text evidence="3">The sequence shown here is derived from an EMBL/GenBank/DDBJ whole genome shotgun (WGS) entry which is preliminary data.</text>
</comment>
<evidence type="ECO:0000313" key="3">
    <source>
        <dbReference type="EMBL" id="MBI5249594.1"/>
    </source>
</evidence>
<dbReference type="PANTHER" id="PTHR43384">
    <property type="entry name" value="SEPTUM SITE-DETERMINING PROTEIN MIND HOMOLOG, CHLOROPLASTIC-RELATED"/>
    <property type="match status" value="1"/>
</dbReference>
<name>A0A9D6V2J5_9BACT</name>
<dbReference type="SUPFAM" id="SSF52540">
    <property type="entry name" value="P-loop containing nucleoside triphosphate hydrolases"/>
    <property type="match status" value="1"/>
</dbReference>
<dbReference type="GO" id="GO:0009898">
    <property type="term" value="C:cytoplasmic side of plasma membrane"/>
    <property type="evidence" value="ECO:0007669"/>
    <property type="project" value="TreeGrafter"/>
</dbReference>
<dbReference type="Proteomes" id="UP000807825">
    <property type="component" value="Unassembled WGS sequence"/>
</dbReference>
<protein>
    <recommendedName>
        <fullName evidence="5">ATPase involved in chromosome partitioning</fullName>
    </recommendedName>
</protein>
<dbReference type="AlphaFoldDB" id="A0A9D6V2J5"/>
<sequence>MCEIVAFTGGEGSPGRSFMAFNTAVTLGMMGFGVTMIEIGDPKSGVCAYFGLEPLHSCEDFALGNCNPKEAVVHCGENLDLIVQGSSSAALDRDKVGRLFTVATQLEKTDFLVVDAPEGVPDSLLPVVLAATELFAVVTPEQMADFRSFWFIRKLSEICGGKHIHAIIDRAPMPEISEIMCNRLEHDLGRVLGINMDCAWFVPEDPLVQEAARARLPFVTFAPASETSLRIMQLATAIELARRDRYQGKLRTILQSLLFDLQNQNLNPVRTEPKISPAEIRFLQRVIMEALNSEEIDSVNFKNVYDVMREIMEASQNFGFAFDRSGRSINAFQEAHFAS</sequence>
<dbReference type="EMBL" id="JACRDE010000239">
    <property type="protein sequence ID" value="MBI5249594.1"/>
    <property type="molecule type" value="Genomic_DNA"/>
</dbReference>
<dbReference type="Gene3D" id="3.40.50.300">
    <property type="entry name" value="P-loop containing nucleotide triphosphate hydrolases"/>
    <property type="match status" value="1"/>
</dbReference>
<evidence type="ECO:0000256" key="2">
    <source>
        <dbReference type="ARBA" id="ARBA00022840"/>
    </source>
</evidence>
<keyword evidence="1" id="KW-0547">Nucleotide-binding</keyword>
<evidence type="ECO:0008006" key="5">
    <source>
        <dbReference type="Google" id="ProtNLM"/>
    </source>
</evidence>
<gene>
    <name evidence="3" type="ORF">HY912_08875</name>
</gene>
<keyword evidence="2" id="KW-0067">ATP-binding</keyword>
<accession>A0A9D6V2J5</accession>
<proteinExistence type="predicted"/>
<dbReference type="GO" id="GO:0005829">
    <property type="term" value="C:cytosol"/>
    <property type="evidence" value="ECO:0007669"/>
    <property type="project" value="TreeGrafter"/>
</dbReference>
<reference evidence="3" key="1">
    <citation type="submission" date="2020-07" db="EMBL/GenBank/DDBJ databases">
        <title>Huge and variable diversity of episymbiotic CPR bacteria and DPANN archaea in groundwater ecosystems.</title>
        <authorList>
            <person name="He C.Y."/>
            <person name="Keren R."/>
            <person name="Whittaker M."/>
            <person name="Farag I.F."/>
            <person name="Doudna J."/>
            <person name="Cate J.H.D."/>
            <person name="Banfield J.F."/>
        </authorList>
    </citation>
    <scope>NUCLEOTIDE SEQUENCE</scope>
    <source>
        <strain evidence="3">NC_groundwater_1664_Pr3_B-0.1um_52_9</strain>
    </source>
</reference>
<evidence type="ECO:0000256" key="1">
    <source>
        <dbReference type="ARBA" id="ARBA00022741"/>
    </source>
</evidence>
<dbReference type="GO" id="GO:0005524">
    <property type="term" value="F:ATP binding"/>
    <property type="evidence" value="ECO:0007669"/>
    <property type="project" value="UniProtKB-KW"/>
</dbReference>
<dbReference type="PANTHER" id="PTHR43384:SF4">
    <property type="entry name" value="CELLULOSE BIOSYNTHESIS PROTEIN BCSQ-RELATED"/>
    <property type="match status" value="1"/>
</dbReference>